<dbReference type="SUPFAM" id="SSF56204">
    <property type="entry name" value="Hect, E3 ligase catalytic domain"/>
    <property type="match status" value="1"/>
</dbReference>
<dbReference type="Pfam" id="PF00632">
    <property type="entry name" value="HECT"/>
    <property type="match status" value="1"/>
</dbReference>
<proteinExistence type="predicted"/>
<organism evidence="3 4">
    <name type="scientific">Porites lobata</name>
    <dbReference type="NCBI Taxonomy" id="104759"/>
    <lineage>
        <taxon>Eukaryota</taxon>
        <taxon>Metazoa</taxon>
        <taxon>Cnidaria</taxon>
        <taxon>Anthozoa</taxon>
        <taxon>Hexacorallia</taxon>
        <taxon>Scleractinia</taxon>
        <taxon>Fungiina</taxon>
        <taxon>Poritidae</taxon>
        <taxon>Porites</taxon>
    </lineage>
</organism>
<evidence type="ECO:0000259" key="2">
    <source>
        <dbReference type="Pfam" id="PF00632"/>
    </source>
</evidence>
<evidence type="ECO:0000313" key="3">
    <source>
        <dbReference type="EMBL" id="CAH3144750.1"/>
    </source>
</evidence>
<sequence>MREYHQVQESLFCFWRGRAIIAFPHMIIHGDLQGHIIGHSILHGGSGLHALSPTVKNYLSTDADSDNPPTLKVEDIPTIALRQIVTEDKLLDMLPIDDKPSTDLKTALDPYMLEAGLDPDQLESVMTFHVIDKRRLALDDIIKGMEEVKLHSFLKKYPKLDNLNEEQQRTVEFFKTYIDDVDGVEGGSKLRTLLTFWTGEVHLRQAALSYGSGCLLIKFDQGENNLPMSETCFRSITLHTKHEQYMEFKRNMDIALTYGASGFAFH</sequence>
<evidence type="ECO:0000313" key="4">
    <source>
        <dbReference type="Proteomes" id="UP001159405"/>
    </source>
</evidence>
<dbReference type="Proteomes" id="UP001159405">
    <property type="component" value="Unassembled WGS sequence"/>
</dbReference>
<evidence type="ECO:0000256" key="1">
    <source>
        <dbReference type="ARBA" id="ARBA00022786"/>
    </source>
</evidence>
<gene>
    <name evidence="3" type="ORF">PLOB_00044103</name>
</gene>
<dbReference type="EMBL" id="CALNXK010000074">
    <property type="protein sequence ID" value="CAH3144750.1"/>
    <property type="molecule type" value="Genomic_DNA"/>
</dbReference>
<accession>A0ABN8PMH8</accession>
<dbReference type="Gene3D" id="3.30.2410.10">
    <property type="entry name" value="Hect, E3 ligase catalytic domain"/>
    <property type="match status" value="1"/>
</dbReference>
<reference evidence="3 4" key="1">
    <citation type="submission" date="2022-05" db="EMBL/GenBank/DDBJ databases">
        <authorList>
            <consortium name="Genoscope - CEA"/>
            <person name="William W."/>
        </authorList>
    </citation>
    <scope>NUCLEOTIDE SEQUENCE [LARGE SCALE GENOMIC DNA]</scope>
</reference>
<name>A0ABN8PMH8_9CNID</name>
<feature type="domain" description="HECT" evidence="2">
    <location>
        <begin position="138"/>
        <end position="265"/>
    </location>
</feature>
<protein>
    <recommendedName>
        <fullName evidence="2">HECT domain-containing protein</fullName>
    </recommendedName>
</protein>
<dbReference type="InterPro" id="IPR035983">
    <property type="entry name" value="Hect_E3_ubiquitin_ligase"/>
</dbReference>
<dbReference type="InterPro" id="IPR000569">
    <property type="entry name" value="HECT_dom"/>
</dbReference>
<comment type="caution">
    <text evidence="3">The sequence shown here is derived from an EMBL/GenBank/DDBJ whole genome shotgun (WGS) entry which is preliminary data.</text>
</comment>
<keyword evidence="4" id="KW-1185">Reference proteome</keyword>
<keyword evidence="1" id="KW-0833">Ubl conjugation pathway</keyword>